<sequence>MIVEKSLIGGLFVFVINRPSSSKRKHAVQPGGWLLPVFFWPQSTTGELSG</sequence>
<dbReference type="AlphaFoldDB" id="S4NN09"/>
<reference evidence="2" key="1">
    <citation type="journal article" date="2013" name="Genome">
        <title>Draft Genome Sequence of Geobacillus kaustophilus GBlys, a Lysogenic Strain with Bacteriophage phiOH2.</title>
        <authorList>
            <person name="Doi K."/>
            <person name="Mori K."/>
            <person name="Martono H."/>
            <person name="Nagayoshi Y."/>
            <person name="Fujino Y."/>
            <person name="Tashiro K."/>
            <person name="Kuhara S."/>
            <person name="Ohshima T."/>
        </authorList>
    </citation>
    <scope>NUCLEOTIDE SEQUENCE [LARGE SCALE GENOMIC DNA]</scope>
    <source>
        <strain evidence="2">GBlys</strain>
    </source>
</reference>
<organism evidence="1 2">
    <name type="scientific">Geobacillus kaustophilus GBlys</name>
    <dbReference type="NCBI Taxonomy" id="1337888"/>
    <lineage>
        <taxon>Bacteria</taxon>
        <taxon>Bacillati</taxon>
        <taxon>Bacillota</taxon>
        <taxon>Bacilli</taxon>
        <taxon>Bacillales</taxon>
        <taxon>Anoxybacillaceae</taxon>
        <taxon>Geobacillus</taxon>
        <taxon>Geobacillus thermoleovorans group</taxon>
    </lineage>
</organism>
<comment type="caution">
    <text evidence="1">The sequence shown here is derived from an EMBL/GenBank/DDBJ whole genome shotgun (WGS) entry which is preliminary data.</text>
</comment>
<accession>S4NN09</accession>
<evidence type="ECO:0000313" key="2">
    <source>
        <dbReference type="Proteomes" id="UP000016424"/>
    </source>
</evidence>
<proteinExistence type="predicted"/>
<name>S4NN09_GEOKU</name>
<dbReference type="Proteomes" id="UP000016424">
    <property type="component" value="Unassembled WGS sequence"/>
</dbReference>
<gene>
    <name evidence="1" type="ORF">GBL_2559</name>
</gene>
<protein>
    <submittedName>
        <fullName evidence="1">Uncharacterized protein</fullName>
    </submittedName>
</protein>
<evidence type="ECO:0000313" key="1">
    <source>
        <dbReference type="EMBL" id="GAD14342.1"/>
    </source>
</evidence>
<dbReference type="EMBL" id="BASG01000027">
    <property type="protein sequence ID" value="GAD14342.1"/>
    <property type="molecule type" value="Genomic_DNA"/>
</dbReference>